<keyword evidence="1" id="KW-0472">Membrane</keyword>
<accession>A0A0R2JLL7</accession>
<dbReference type="RefSeq" id="WP_057788376.1">
    <property type="nucleotide sequence ID" value="NZ_JQCD01000030.1"/>
</dbReference>
<evidence type="ECO:0000256" key="1">
    <source>
        <dbReference type="SAM" id="Phobius"/>
    </source>
</evidence>
<dbReference type="EMBL" id="JQCD01000030">
    <property type="protein sequence ID" value="KRN76229.1"/>
    <property type="molecule type" value="Genomic_DNA"/>
</dbReference>
<protein>
    <submittedName>
        <fullName evidence="2">Uncharacterized protein</fullName>
    </submittedName>
</protein>
<gene>
    <name evidence="2" type="ORF">IV67_GL000805</name>
</gene>
<evidence type="ECO:0000313" key="3">
    <source>
        <dbReference type="Proteomes" id="UP000051673"/>
    </source>
</evidence>
<organism evidence="2 3">
    <name type="scientific">Weissella minor</name>
    <dbReference type="NCBI Taxonomy" id="1620"/>
    <lineage>
        <taxon>Bacteria</taxon>
        <taxon>Bacillati</taxon>
        <taxon>Bacillota</taxon>
        <taxon>Bacilli</taxon>
        <taxon>Lactobacillales</taxon>
        <taxon>Lactobacillaceae</taxon>
        <taxon>Weissella</taxon>
    </lineage>
</organism>
<dbReference type="PATRIC" id="fig|1620.3.peg.820"/>
<evidence type="ECO:0000313" key="2">
    <source>
        <dbReference type="EMBL" id="KRN76229.1"/>
    </source>
</evidence>
<dbReference type="STRING" id="1620.IV67_GL000805"/>
<comment type="caution">
    <text evidence="2">The sequence shown here is derived from an EMBL/GenBank/DDBJ whole genome shotgun (WGS) entry which is preliminary data.</text>
</comment>
<dbReference type="Proteomes" id="UP000051673">
    <property type="component" value="Unassembled WGS sequence"/>
</dbReference>
<keyword evidence="1" id="KW-0812">Transmembrane</keyword>
<dbReference type="OrthoDB" id="2149242at2"/>
<feature type="transmembrane region" description="Helical" evidence="1">
    <location>
        <begin position="72"/>
        <end position="92"/>
    </location>
</feature>
<proteinExistence type="predicted"/>
<keyword evidence="1" id="KW-1133">Transmembrane helix</keyword>
<name>A0A0R2JLL7_9LACO</name>
<keyword evidence="3" id="KW-1185">Reference proteome</keyword>
<sequence length="93" mass="11160">MWEKIKAYFKRKQTERQAKKDRIAAVKPTLDQFNPPLTRKEWRLTGRGKYEFDANTRKLTQFGLTVRLEHRLNLMMLVLLALVVVTYIVMLFF</sequence>
<dbReference type="AlphaFoldDB" id="A0A0R2JLL7"/>
<reference evidence="2 3" key="1">
    <citation type="journal article" date="2015" name="Genome Announc.">
        <title>Expanding the biotechnology potential of lactobacilli through comparative genomics of 213 strains and associated genera.</title>
        <authorList>
            <person name="Sun Z."/>
            <person name="Harris H.M."/>
            <person name="McCann A."/>
            <person name="Guo C."/>
            <person name="Argimon S."/>
            <person name="Zhang W."/>
            <person name="Yang X."/>
            <person name="Jeffery I.B."/>
            <person name="Cooney J.C."/>
            <person name="Kagawa T.F."/>
            <person name="Liu W."/>
            <person name="Song Y."/>
            <person name="Salvetti E."/>
            <person name="Wrobel A."/>
            <person name="Rasinkangas P."/>
            <person name="Parkhill J."/>
            <person name="Rea M.C."/>
            <person name="O'Sullivan O."/>
            <person name="Ritari J."/>
            <person name="Douillard F.P."/>
            <person name="Paul Ross R."/>
            <person name="Yang R."/>
            <person name="Briner A.E."/>
            <person name="Felis G.E."/>
            <person name="de Vos W.M."/>
            <person name="Barrangou R."/>
            <person name="Klaenhammer T.R."/>
            <person name="Caufield P.W."/>
            <person name="Cui Y."/>
            <person name="Zhang H."/>
            <person name="O'Toole P.W."/>
        </authorList>
    </citation>
    <scope>NUCLEOTIDE SEQUENCE [LARGE SCALE GENOMIC DNA]</scope>
    <source>
        <strain evidence="2 3">DSM 20014</strain>
    </source>
</reference>